<protein>
    <recommendedName>
        <fullName evidence="6">Zn(2)-C6 fungal-type domain-containing protein</fullName>
    </recommendedName>
</protein>
<keyword evidence="3" id="KW-0804">Transcription</keyword>
<dbReference type="Pfam" id="PF11951">
    <property type="entry name" value="Fungal_trans_2"/>
    <property type="match status" value="1"/>
</dbReference>
<feature type="region of interest" description="Disordered" evidence="5">
    <location>
        <begin position="701"/>
        <end position="739"/>
    </location>
</feature>
<feature type="compositionally biased region" description="Basic and acidic residues" evidence="5">
    <location>
        <begin position="155"/>
        <end position="164"/>
    </location>
</feature>
<feature type="compositionally biased region" description="Low complexity" evidence="5">
    <location>
        <begin position="1"/>
        <end position="13"/>
    </location>
</feature>
<dbReference type="PANTHER" id="PTHR31069:SF28">
    <property type="entry name" value="ZN(II)2CYS6 TRANSCRIPTION FACTOR (EUROFUNG)"/>
    <property type="match status" value="1"/>
</dbReference>
<dbReference type="InterPro" id="IPR050675">
    <property type="entry name" value="OAF3"/>
</dbReference>
<dbReference type="SUPFAM" id="SSF57701">
    <property type="entry name" value="Zn2/Cys6 DNA-binding domain"/>
    <property type="match status" value="1"/>
</dbReference>
<dbReference type="InterPro" id="IPR019002">
    <property type="entry name" value="Ribosome_biogenesis_Nop16"/>
</dbReference>
<feature type="compositionally biased region" description="Pro residues" evidence="5">
    <location>
        <begin position="14"/>
        <end position="26"/>
    </location>
</feature>
<dbReference type="InterPro" id="IPR001138">
    <property type="entry name" value="Zn2Cys6_DnaBD"/>
</dbReference>
<dbReference type="InterPro" id="IPR036864">
    <property type="entry name" value="Zn2-C6_fun-type_DNA-bd_sf"/>
</dbReference>
<evidence type="ECO:0000313" key="8">
    <source>
        <dbReference type="Proteomes" id="UP001217918"/>
    </source>
</evidence>
<name>A0AAD9M9B2_9PEZI</name>
<evidence type="ECO:0000256" key="2">
    <source>
        <dbReference type="ARBA" id="ARBA00023125"/>
    </source>
</evidence>
<keyword evidence="4" id="KW-0539">Nucleus</keyword>
<feature type="domain" description="Zn(2)-C6 fungal-type" evidence="6">
    <location>
        <begin position="51"/>
        <end position="80"/>
    </location>
</feature>
<dbReference type="Gene3D" id="4.10.240.10">
    <property type="entry name" value="Zn(2)-C6 fungal-type DNA-binding domain"/>
    <property type="match status" value="1"/>
</dbReference>
<accession>A0AAD9M9B2</accession>
<evidence type="ECO:0000256" key="4">
    <source>
        <dbReference type="ARBA" id="ARBA00023242"/>
    </source>
</evidence>
<keyword evidence="2" id="KW-0238">DNA-binding</keyword>
<dbReference type="PROSITE" id="PS50048">
    <property type="entry name" value="ZN2_CY6_FUNGAL_2"/>
    <property type="match status" value="1"/>
</dbReference>
<sequence length="1123" mass="122346">MAAAAAATVTVAPVPVPAPAPAPATQPPASKDVASARKRRRRAPAGGAADDCFTCAKRNVKCDRRRPYCAQCLEIGNDCSGYKTQLTWGVGVASRGKLRGLSLPIAKAPPVNAAKAAAASLKSPSKSSAGSIVVASPTWTAASPAHHTPPSPLEEDARRAREDGDVMAAQRSPASVLPLPAPLPPPPLLHFSKPVYDRRLSLAENPAPTLSRPSGWTPISMPSTYPPAEVTRFQGRSLQLQLPGTGEMLGSSLDSMPDVEYLSPISHSFSREDMAFIHSPTVLDDGFPNFASHMPQSPASAIMMQPSRVPSLIYAPSESESSLHSHSHVDMYETQLNHKMVPDCESPVSGPTDMGSYSTSAQSHGPYWALWSTDDEPVPHGVPEHNSSLWPAVSRHSPPPLSSVPRVNAELISKMPYFMQYYENIMCPSMVFIDSPGNPFRAHVLQLGTFSRSLQHAICALAACNMRMKRRLSLGQYRINLHDRQLESSDPEAQPGDQALSEEYQHRNLAVHLLNEQLNDPDKCTHDSVLATILIMCHYRMVESGVAKFHLQFAGVRKLLELRRAAPALPSRDSAWMEALFTFFDAIAASINNREAQVSTCFYGVLPDAQLLPVGAENLVGCDRELFRTINTLGRLNLLSQNRPVQNLLATSPRPRAGLLASCSTSPTSPLHAISHAFTPQPLSADQFFSPSPPAPLSLYRHHHTPASALGPQPRPAGNDNAVYAPSAATAPSATGPYDDDHRTFWREWKEARIALQSWEFDAARVVASMPTLASSSSRSSPFTGGPTPAQARDLGSLAEAFRHAALLYTERLGSPNVPSTHANFRNLVSQVVYYATSLAAGSAAEKFLLWPLFVAGSECVNEMQQSIVRGKCRDIMARSGYMNNMAALDVLERLKTMANPRQKRKQRSSRPTVRPPNKRKRLLNPLGNDLIAKNWNKHETLSQNYRRMGLVAKLGTTAGGIDKRVAAAGATPEGVRDPFSVRRGAPGAVPPGAVREARLERDGEGRVVRVVHLGRERNPLGDLLGVFDKEEGEPRDEWAGIEDRDGDEGRPEVLRLLEKEAGVRTERVVRHQSTREAEWLGRLVGKYGADVEAMAMDMKMNPMQQTAADVRKRLKKAGFLTE</sequence>
<gene>
    <name evidence="7" type="ORF">P8C59_001581</name>
</gene>
<feature type="region of interest" description="Disordered" evidence="5">
    <location>
        <begin position="898"/>
        <end position="924"/>
    </location>
</feature>
<feature type="region of interest" description="Disordered" evidence="5">
    <location>
        <begin position="1"/>
        <end position="48"/>
    </location>
</feature>
<evidence type="ECO:0000259" key="6">
    <source>
        <dbReference type="PROSITE" id="PS50048"/>
    </source>
</evidence>
<dbReference type="EMBL" id="JAQQPM010000001">
    <property type="protein sequence ID" value="KAK2067877.1"/>
    <property type="molecule type" value="Genomic_DNA"/>
</dbReference>
<keyword evidence="1" id="KW-0805">Transcription regulation</keyword>
<evidence type="ECO:0000256" key="3">
    <source>
        <dbReference type="ARBA" id="ARBA00023163"/>
    </source>
</evidence>
<dbReference type="Pfam" id="PF00172">
    <property type="entry name" value="Zn_clus"/>
    <property type="match status" value="1"/>
</dbReference>
<organism evidence="7 8">
    <name type="scientific">Phyllachora maydis</name>
    <dbReference type="NCBI Taxonomy" id="1825666"/>
    <lineage>
        <taxon>Eukaryota</taxon>
        <taxon>Fungi</taxon>
        <taxon>Dikarya</taxon>
        <taxon>Ascomycota</taxon>
        <taxon>Pezizomycotina</taxon>
        <taxon>Sordariomycetes</taxon>
        <taxon>Sordariomycetidae</taxon>
        <taxon>Phyllachorales</taxon>
        <taxon>Phyllachoraceae</taxon>
        <taxon>Phyllachora</taxon>
    </lineage>
</organism>
<dbReference type="PANTHER" id="PTHR31069">
    <property type="entry name" value="OLEATE-ACTIVATED TRANSCRIPTION FACTOR 1-RELATED"/>
    <property type="match status" value="1"/>
</dbReference>
<keyword evidence="8" id="KW-1185">Reference proteome</keyword>
<evidence type="ECO:0000256" key="5">
    <source>
        <dbReference type="SAM" id="MobiDB-lite"/>
    </source>
</evidence>
<comment type="caution">
    <text evidence="7">The sequence shown here is derived from an EMBL/GenBank/DDBJ whole genome shotgun (WGS) entry which is preliminary data.</text>
</comment>
<dbReference type="GO" id="GO:0003677">
    <property type="term" value="F:DNA binding"/>
    <property type="evidence" value="ECO:0007669"/>
    <property type="project" value="UniProtKB-KW"/>
</dbReference>
<proteinExistence type="predicted"/>
<dbReference type="GO" id="GO:0008270">
    <property type="term" value="F:zinc ion binding"/>
    <property type="evidence" value="ECO:0007669"/>
    <property type="project" value="InterPro"/>
</dbReference>
<dbReference type="InterPro" id="IPR021858">
    <property type="entry name" value="Fun_TF"/>
</dbReference>
<reference evidence="7" key="1">
    <citation type="journal article" date="2023" name="Mol. Plant Microbe Interact.">
        <title>Elucidating the Obligate Nature and Biological Capacity of an Invasive Fungal Corn Pathogen.</title>
        <authorList>
            <person name="MacCready J.S."/>
            <person name="Roggenkamp E.M."/>
            <person name="Gdanetz K."/>
            <person name="Chilvers M.I."/>
        </authorList>
    </citation>
    <scope>NUCLEOTIDE SEQUENCE</scope>
    <source>
        <strain evidence="7">PM02</strain>
    </source>
</reference>
<evidence type="ECO:0000313" key="7">
    <source>
        <dbReference type="EMBL" id="KAK2067877.1"/>
    </source>
</evidence>
<dbReference type="Proteomes" id="UP001217918">
    <property type="component" value="Unassembled WGS sequence"/>
</dbReference>
<evidence type="ECO:0000256" key="1">
    <source>
        <dbReference type="ARBA" id="ARBA00023015"/>
    </source>
</evidence>
<dbReference type="AlphaFoldDB" id="A0AAD9M9B2"/>
<feature type="compositionally biased region" description="Low complexity" evidence="5">
    <location>
        <begin position="725"/>
        <end position="735"/>
    </location>
</feature>
<feature type="region of interest" description="Disordered" evidence="5">
    <location>
        <begin position="140"/>
        <end position="165"/>
    </location>
</feature>
<dbReference type="Pfam" id="PF09420">
    <property type="entry name" value="Nop16"/>
    <property type="match status" value="1"/>
</dbReference>
<dbReference type="GO" id="GO:0000981">
    <property type="term" value="F:DNA-binding transcription factor activity, RNA polymerase II-specific"/>
    <property type="evidence" value="ECO:0007669"/>
    <property type="project" value="InterPro"/>
</dbReference>